<sequence>MNIRTVIIGKLVVVSIFSLILVDFFYAGYQNWYNEHLLNKTVEKGTQFKIDVLDDEFISQSLVIDHLKKIFQPNRNQSYYHVVYEEYSTGKTTLTKKAVGQGAIYVEIPADAENIDDFGIVFGESLNFAFEKHISFTAQLIKKILGDTNSKDKCSKWKRALEAVLGFGLVQLVIGQFWTV</sequence>
<dbReference type="EMBL" id="CAGKOT010000032">
    <property type="protein sequence ID" value="CAB5373705.1"/>
    <property type="molecule type" value="Genomic_DNA"/>
</dbReference>
<evidence type="ECO:0000313" key="2">
    <source>
        <dbReference type="EMBL" id="CAB5373705.1"/>
    </source>
</evidence>
<dbReference type="VEuPathDB" id="FungiDB:RhiirFUN_015017"/>
<dbReference type="Proteomes" id="UP000232688">
    <property type="component" value="Unassembled WGS sequence"/>
</dbReference>
<reference evidence="3 4" key="1">
    <citation type="submission" date="2017-10" db="EMBL/GenBank/DDBJ databases">
        <title>Extensive intraspecific genome diversity in a model arbuscular mycorrhizal fungus.</title>
        <authorList>
            <person name="Chen E.C.H."/>
            <person name="Morin E."/>
            <person name="Baudet D."/>
            <person name="Noel J."/>
            <person name="Ndikumana S."/>
            <person name="Charron P."/>
            <person name="St-Onge C."/>
            <person name="Giorgi J."/>
            <person name="Grigoriev I.V."/>
            <person name="Roux C."/>
            <person name="Martin F.M."/>
            <person name="Corradi N."/>
        </authorList>
    </citation>
    <scope>NUCLEOTIDE SEQUENCE [LARGE SCALE GENOMIC DNA]</scope>
    <source>
        <strain evidence="3 4">A1</strain>
    </source>
</reference>
<keyword evidence="1" id="KW-1133">Transmembrane helix</keyword>
<keyword evidence="1" id="KW-0812">Transmembrane</keyword>
<reference evidence="2" key="3">
    <citation type="submission" date="2020-05" db="EMBL/GenBank/DDBJ databases">
        <authorList>
            <person name="Rincon C."/>
            <person name="Sanders R I."/>
            <person name="Robbins C."/>
            <person name="Chaturvedi A."/>
        </authorList>
    </citation>
    <scope>NUCLEOTIDE SEQUENCE</scope>
    <source>
        <strain evidence="2">CHB12</strain>
    </source>
</reference>
<protein>
    <submittedName>
        <fullName evidence="3">Uncharacterized protein</fullName>
    </submittedName>
</protein>
<comment type="caution">
    <text evidence="3">The sequence shown here is derived from an EMBL/GenBank/DDBJ whole genome shotgun (WGS) entry which is preliminary data.</text>
</comment>
<evidence type="ECO:0000313" key="3">
    <source>
        <dbReference type="EMBL" id="PKC53319.1"/>
    </source>
</evidence>
<evidence type="ECO:0000256" key="1">
    <source>
        <dbReference type="SAM" id="Phobius"/>
    </source>
</evidence>
<dbReference type="OrthoDB" id="2333074at2759"/>
<dbReference type="EMBL" id="LLXH01004370">
    <property type="protein sequence ID" value="PKC53319.1"/>
    <property type="molecule type" value="Genomic_DNA"/>
</dbReference>
<dbReference type="AlphaFoldDB" id="A0A2N0QQK3"/>
<dbReference type="VEuPathDB" id="FungiDB:FUN_024806"/>
<gene>
    <name evidence="2" type="ORF">CHRIB12_LOCUS14126</name>
    <name evidence="3" type="ORF">RhiirA1_479538</name>
</gene>
<accession>A0A2N0QQK3</accession>
<organism evidence="3 4">
    <name type="scientific">Rhizophagus irregularis</name>
    <dbReference type="NCBI Taxonomy" id="588596"/>
    <lineage>
        <taxon>Eukaryota</taxon>
        <taxon>Fungi</taxon>
        <taxon>Fungi incertae sedis</taxon>
        <taxon>Mucoromycota</taxon>
        <taxon>Glomeromycotina</taxon>
        <taxon>Glomeromycetes</taxon>
        <taxon>Glomerales</taxon>
        <taxon>Glomeraceae</taxon>
        <taxon>Rhizophagus</taxon>
    </lineage>
</organism>
<evidence type="ECO:0000313" key="4">
    <source>
        <dbReference type="Proteomes" id="UP000232688"/>
    </source>
</evidence>
<name>A0A2N0QQK3_9GLOM</name>
<dbReference type="Proteomes" id="UP000684084">
    <property type="component" value="Unassembled WGS sequence"/>
</dbReference>
<proteinExistence type="predicted"/>
<keyword evidence="1" id="KW-0472">Membrane</keyword>
<dbReference type="VEuPathDB" id="FungiDB:RhiirA1_479538"/>
<reference evidence="3 4" key="2">
    <citation type="submission" date="2017-10" db="EMBL/GenBank/DDBJ databases">
        <title>Genome analyses suggest a sexual origin of heterokaryosis in a supposedly ancient asexual fungus.</title>
        <authorList>
            <person name="Corradi N."/>
            <person name="Sedzielewska K."/>
            <person name="Noel J."/>
            <person name="Charron P."/>
            <person name="Farinelli L."/>
            <person name="Marton T."/>
            <person name="Kruger M."/>
            <person name="Pelin A."/>
            <person name="Brachmann A."/>
            <person name="Corradi N."/>
        </authorList>
    </citation>
    <scope>NUCLEOTIDE SEQUENCE [LARGE SCALE GENOMIC DNA]</scope>
    <source>
        <strain evidence="3 4">A1</strain>
    </source>
</reference>
<feature type="transmembrane region" description="Helical" evidence="1">
    <location>
        <begin position="6"/>
        <end position="29"/>
    </location>
</feature>